<reference evidence="6" key="2">
    <citation type="journal article" date="2019" name="Int. J. Syst. Evol. Microbiol.">
        <title>The Global Catalogue of Microorganisms (GCM) 10K type strain sequencing project: providing services to taxonomists for standard genome sequencing and annotation.</title>
        <authorList>
            <consortium name="The Broad Institute Genomics Platform"/>
            <consortium name="The Broad Institute Genome Sequencing Center for Infectious Disease"/>
            <person name="Wu L."/>
            <person name="Ma J."/>
        </authorList>
    </citation>
    <scope>NUCLEOTIDE SEQUENCE [LARGE SCALE GENOMIC DNA]</scope>
    <source>
        <strain evidence="6">NBRC 107710</strain>
    </source>
</reference>
<keyword evidence="6" id="KW-1185">Reference proteome</keyword>
<dbReference type="InterPro" id="IPR022584">
    <property type="entry name" value="DUF2937"/>
</dbReference>
<reference evidence="3" key="4">
    <citation type="submission" date="2023-01" db="EMBL/GenBank/DDBJ databases">
        <title>Draft genome sequence of Methylobacterium brachythecii strain NBRC 107710.</title>
        <authorList>
            <person name="Sun Q."/>
            <person name="Mori K."/>
        </authorList>
    </citation>
    <scope>NUCLEOTIDE SEQUENCE</scope>
    <source>
        <strain evidence="3">NBRC 107710</strain>
    </source>
</reference>
<evidence type="ECO:0000256" key="2">
    <source>
        <dbReference type="SAM" id="SignalP"/>
    </source>
</evidence>
<reference evidence="4 5" key="3">
    <citation type="submission" date="2020-08" db="EMBL/GenBank/DDBJ databases">
        <title>Genomic Encyclopedia of Type Strains, Phase IV (KMG-IV): sequencing the most valuable type-strain genomes for metagenomic binning, comparative biology and taxonomic classification.</title>
        <authorList>
            <person name="Goeker M."/>
        </authorList>
    </citation>
    <scope>NUCLEOTIDE SEQUENCE [LARGE SCALE GENOMIC DNA]</scope>
    <source>
        <strain evidence="4 5">DSM 24105</strain>
    </source>
</reference>
<name>A0A7W6AJ46_9HYPH</name>
<evidence type="ECO:0000313" key="4">
    <source>
        <dbReference type="EMBL" id="MBB3902114.1"/>
    </source>
</evidence>
<proteinExistence type="predicted"/>
<evidence type="ECO:0000313" key="3">
    <source>
        <dbReference type="EMBL" id="GLS44511.1"/>
    </source>
</evidence>
<feature type="coiled-coil region" evidence="1">
    <location>
        <begin position="31"/>
        <end position="58"/>
    </location>
</feature>
<protein>
    <recommendedName>
        <fullName evidence="7">DUF2937 family protein</fullName>
    </recommendedName>
</protein>
<gene>
    <name evidence="3" type="ORF">GCM10007884_24990</name>
    <name evidence="4" type="ORF">GGR33_001609</name>
</gene>
<dbReference type="RefSeq" id="WP_183503764.1">
    <property type="nucleotide sequence ID" value="NZ_BSPG01000012.1"/>
</dbReference>
<dbReference type="Pfam" id="PF11157">
    <property type="entry name" value="DUF2937"/>
    <property type="match status" value="1"/>
</dbReference>
<dbReference type="AlphaFoldDB" id="A0A7W6AJ46"/>
<sequence length="176" mass="18813">MFRVIRTFGLALGLIGAAIAAQAPEFAQQYAQRLGGAIEELRRQIATLDADAQATGNTRDSAIENLRKNADALVARRGEAVRGDVERFKALDAQKQEIDSASSPLGKTVAVVRNPDMAVARAAYRDYQPAVPTTTDGLVAGLVGFLAAWGGWRIIADLGRGMGRRARRSPPVTRAV</sequence>
<organism evidence="4 5">
    <name type="scientific">Methylobacterium brachythecii</name>
    <dbReference type="NCBI Taxonomy" id="1176177"/>
    <lineage>
        <taxon>Bacteria</taxon>
        <taxon>Pseudomonadati</taxon>
        <taxon>Pseudomonadota</taxon>
        <taxon>Alphaproteobacteria</taxon>
        <taxon>Hyphomicrobiales</taxon>
        <taxon>Methylobacteriaceae</taxon>
        <taxon>Methylobacterium</taxon>
    </lineage>
</organism>
<dbReference type="Proteomes" id="UP001156881">
    <property type="component" value="Unassembled WGS sequence"/>
</dbReference>
<dbReference type="EMBL" id="BSPG01000012">
    <property type="protein sequence ID" value="GLS44511.1"/>
    <property type="molecule type" value="Genomic_DNA"/>
</dbReference>
<evidence type="ECO:0000256" key="1">
    <source>
        <dbReference type="SAM" id="Coils"/>
    </source>
</evidence>
<feature type="chain" id="PRO_5031261842" description="DUF2937 family protein" evidence="2">
    <location>
        <begin position="24"/>
        <end position="176"/>
    </location>
</feature>
<keyword evidence="2" id="KW-0732">Signal</keyword>
<dbReference type="EMBL" id="JACIDN010000003">
    <property type="protein sequence ID" value="MBB3902114.1"/>
    <property type="molecule type" value="Genomic_DNA"/>
</dbReference>
<dbReference type="Proteomes" id="UP000517759">
    <property type="component" value="Unassembled WGS sequence"/>
</dbReference>
<evidence type="ECO:0000313" key="5">
    <source>
        <dbReference type="Proteomes" id="UP000517759"/>
    </source>
</evidence>
<evidence type="ECO:0008006" key="7">
    <source>
        <dbReference type="Google" id="ProtNLM"/>
    </source>
</evidence>
<feature type="signal peptide" evidence="2">
    <location>
        <begin position="1"/>
        <end position="23"/>
    </location>
</feature>
<keyword evidence="1" id="KW-0175">Coiled coil</keyword>
<reference evidence="3" key="1">
    <citation type="journal article" date="2014" name="Int. J. Syst. Evol. Microbiol.">
        <title>Complete genome of a new Firmicutes species belonging to the dominant human colonic microbiota ('Ruminococcus bicirculans') reveals two chromosomes and a selective capacity to utilize plant glucans.</title>
        <authorList>
            <consortium name="NISC Comparative Sequencing Program"/>
            <person name="Wegmann U."/>
            <person name="Louis P."/>
            <person name="Goesmann A."/>
            <person name="Henrissat B."/>
            <person name="Duncan S.H."/>
            <person name="Flint H.J."/>
        </authorList>
    </citation>
    <scope>NUCLEOTIDE SEQUENCE</scope>
    <source>
        <strain evidence="3">NBRC 107710</strain>
    </source>
</reference>
<evidence type="ECO:0000313" key="6">
    <source>
        <dbReference type="Proteomes" id="UP001156881"/>
    </source>
</evidence>
<comment type="caution">
    <text evidence="4">The sequence shown here is derived from an EMBL/GenBank/DDBJ whole genome shotgun (WGS) entry which is preliminary data.</text>
</comment>
<accession>A0A7W6AJ46</accession>